<dbReference type="PROSITE" id="PS50102">
    <property type="entry name" value="RRM"/>
    <property type="match status" value="1"/>
</dbReference>
<dbReference type="Pfam" id="PF00076">
    <property type="entry name" value="RRM_1"/>
    <property type="match status" value="1"/>
</dbReference>
<dbReference type="InterPro" id="IPR035979">
    <property type="entry name" value="RBD_domain_sf"/>
</dbReference>
<keyword evidence="1 2" id="KW-0694">RNA-binding</keyword>
<protein>
    <recommendedName>
        <fullName evidence="4">RRM domain-containing protein</fullName>
    </recommendedName>
</protein>
<dbReference type="InterPro" id="IPR050825">
    <property type="entry name" value="RBM42_RBP45_47-like"/>
</dbReference>
<feature type="compositionally biased region" description="Acidic residues" evidence="3">
    <location>
        <begin position="38"/>
        <end position="49"/>
    </location>
</feature>
<dbReference type="Gene3D" id="3.30.70.330">
    <property type="match status" value="1"/>
</dbReference>
<evidence type="ECO:0000256" key="3">
    <source>
        <dbReference type="SAM" id="MobiDB-lite"/>
    </source>
</evidence>
<gene>
    <name evidence="5" type="ORF">CYCCA115_LOCUS5094</name>
</gene>
<feature type="region of interest" description="Disordered" evidence="3">
    <location>
        <begin position="18"/>
        <end position="71"/>
    </location>
</feature>
<dbReference type="EMBL" id="CAKOGP040000557">
    <property type="protein sequence ID" value="CAJ1936243.1"/>
    <property type="molecule type" value="Genomic_DNA"/>
</dbReference>
<dbReference type="InterPro" id="IPR012677">
    <property type="entry name" value="Nucleotide-bd_a/b_plait_sf"/>
</dbReference>
<accession>A0AAD2FF59</accession>
<dbReference type="Proteomes" id="UP001295423">
    <property type="component" value="Unassembled WGS sequence"/>
</dbReference>
<feature type="compositionally biased region" description="Low complexity" evidence="3">
    <location>
        <begin position="105"/>
        <end position="115"/>
    </location>
</feature>
<name>A0AAD2FF59_9STRA</name>
<dbReference type="InterPro" id="IPR000504">
    <property type="entry name" value="RRM_dom"/>
</dbReference>
<evidence type="ECO:0000313" key="5">
    <source>
        <dbReference type="EMBL" id="CAJ1936243.1"/>
    </source>
</evidence>
<feature type="compositionally biased region" description="Pro residues" evidence="3">
    <location>
        <begin position="135"/>
        <end position="144"/>
    </location>
</feature>
<keyword evidence="6" id="KW-1185">Reference proteome</keyword>
<reference evidence="5" key="1">
    <citation type="submission" date="2023-08" db="EMBL/GenBank/DDBJ databases">
        <authorList>
            <person name="Audoor S."/>
            <person name="Bilcke G."/>
        </authorList>
    </citation>
    <scope>NUCLEOTIDE SEQUENCE</scope>
</reference>
<evidence type="ECO:0000256" key="1">
    <source>
        <dbReference type="ARBA" id="ARBA00022884"/>
    </source>
</evidence>
<organism evidence="5 6">
    <name type="scientific">Cylindrotheca closterium</name>
    <dbReference type="NCBI Taxonomy" id="2856"/>
    <lineage>
        <taxon>Eukaryota</taxon>
        <taxon>Sar</taxon>
        <taxon>Stramenopiles</taxon>
        <taxon>Ochrophyta</taxon>
        <taxon>Bacillariophyta</taxon>
        <taxon>Bacillariophyceae</taxon>
        <taxon>Bacillariophycidae</taxon>
        <taxon>Bacillariales</taxon>
        <taxon>Bacillariaceae</taxon>
        <taxon>Cylindrotheca</taxon>
    </lineage>
</organism>
<dbReference type="AlphaFoldDB" id="A0AAD2FF59"/>
<feature type="domain" description="RRM" evidence="4">
    <location>
        <begin position="173"/>
        <end position="250"/>
    </location>
</feature>
<dbReference type="PANTHER" id="PTHR47640">
    <property type="entry name" value="TRNA SELENOCYSTEINE 1-ASSOCIATED PROTEIN 1-RELATED-RELATED"/>
    <property type="match status" value="1"/>
</dbReference>
<sequence length="270" mass="29942">MAEDLDDFFDDVEVAEAKVAEETEKEPPPKKQKTKPEDDLDDFFNEVEESVSKVQEEEVKEPPTKKVKTAPIRPRGMVVAASSSVVLNKKIDEDEEEAELNAALGIDTQPTVAAPPALPPPPTSSVQSSNVGTPGAPPPPPPPSNKQKKPVKRMAGGQVWEDPSLAEWPENDFRIFCGNLDATVTDTQLHDHFKNYPNLAMARVVKDASGNSKGFGFVSFLSPLSCAKAIREMDQTWLGSRPIRVKRSDWKDRNINQVKKKNKQRKKRGF</sequence>
<dbReference type="PANTHER" id="PTHR47640:SF11">
    <property type="entry name" value="RNA-BINDING PROTEIN 42"/>
    <property type="match status" value="1"/>
</dbReference>
<feature type="region of interest" description="Disordered" evidence="3">
    <location>
        <begin position="105"/>
        <end position="156"/>
    </location>
</feature>
<dbReference type="GO" id="GO:0003729">
    <property type="term" value="F:mRNA binding"/>
    <property type="evidence" value="ECO:0007669"/>
    <property type="project" value="InterPro"/>
</dbReference>
<feature type="compositionally biased region" description="Basic and acidic residues" evidence="3">
    <location>
        <begin position="50"/>
        <end position="64"/>
    </location>
</feature>
<feature type="compositionally biased region" description="Basic and acidic residues" evidence="3">
    <location>
        <begin position="18"/>
        <end position="37"/>
    </location>
</feature>
<dbReference type="SUPFAM" id="SSF54928">
    <property type="entry name" value="RNA-binding domain, RBD"/>
    <property type="match status" value="1"/>
</dbReference>
<evidence type="ECO:0000256" key="2">
    <source>
        <dbReference type="PROSITE-ProRule" id="PRU00176"/>
    </source>
</evidence>
<dbReference type="SMART" id="SM00360">
    <property type="entry name" value="RRM"/>
    <property type="match status" value="1"/>
</dbReference>
<proteinExistence type="predicted"/>
<evidence type="ECO:0000313" key="6">
    <source>
        <dbReference type="Proteomes" id="UP001295423"/>
    </source>
</evidence>
<evidence type="ECO:0000259" key="4">
    <source>
        <dbReference type="PROSITE" id="PS50102"/>
    </source>
</evidence>
<comment type="caution">
    <text evidence="5">The sequence shown here is derived from an EMBL/GenBank/DDBJ whole genome shotgun (WGS) entry which is preliminary data.</text>
</comment>